<dbReference type="CDD" id="cd00212">
    <property type="entry name" value="PTS_IIB_glc"/>
    <property type="match status" value="1"/>
</dbReference>
<feature type="transmembrane region" description="Helical" evidence="12">
    <location>
        <begin position="171"/>
        <end position="191"/>
    </location>
</feature>
<protein>
    <submittedName>
        <fullName evidence="15">Protein-N(Pi)-phosphohistidine--sugar phosphotransferase</fullName>
        <ecNumber evidence="15">2.7.1.191</ecNumber>
    </submittedName>
</protein>
<dbReference type="InterPro" id="IPR036878">
    <property type="entry name" value="Glu_permease_IIB"/>
</dbReference>
<feature type="transmembrane region" description="Helical" evidence="12">
    <location>
        <begin position="285"/>
        <end position="309"/>
    </location>
</feature>
<dbReference type="InterPro" id="IPR010973">
    <property type="entry name" value="PTS_IIBC_sucr"/>
</dbReference>
<evidence type="ECO:0000313" key="16">
    <source>
        <dbReference type="Proteomes" id="UP000196877"/>
    </source>
</evidence>
<reference evidence="15 16" key="1">
    <citation type="submission" date="2017-06" db="EMBL/GenBank/DDBJ databases">
        <title>Genome sequence of Bacillus sonorensis strain SRCM101395.</title>
        <authorList>
            <person name="Cho S.H."/>
        </authorList>
    </citation>
    <scope>NUCLEOTIDE SEQUENCE [LARGE SCALE GENOMIC DNA]</scope>
    <source>
        <strain evidence="15 16">SRCM101395</strain>
    </source>
</reference>
<keyword evidence="5 15" id="KW-0808">Transferase</keyword>
<keyword evidence="2" id="KW-0813">Transport</keyword>
<dbReference type="InterPro" id="IPR013013">
    <property type="entry name" value="PTS_EIIC_1"/>
</dbReference>
<evidence type="ECO:0000256" key="10">
    <source>
        <dbReference type="ARBA" id="ARBA00023136"/>
    </source>
</evidence>
<feature type="transmembrane region" description="Helical" evidence="12">
    <location>
        <begin position="111"/>
        <end position="132"/>
    </location>
</feature>
<accession>A0ABN5AFK1</accession>
<dbReference type="InterPro" id="IPR018113">
    <property type="entry name" value="PTrfase_EIIB_Cys"/>
</dbReference>
<evidence type="ECO:0000256" key="8">
    <source>
        <dbReference type="ARBA" id="ARBA00022777"/>
    </source>
</evidence>
<organism evidence="15 16">
    <name type="scientific">Bacillus sonorensis</name>
    <dbReference type="NCBI Taxonomy" id="119858"/>
    <lineage>
        <taxon>Bacteria</taxon>
        <taxon>Bacillati</taxon>
        <taxon>Bacillota</taxon>
        <taxon>Bacilli</taxon>
        <taxon>Bacillales</taxon>
        <taxon>Bacillaceae</taxon>
        <taxon>Bacillus</taxon>
    </lineage>
</organism>
<keyword evidence="16" id="KW-1185">Reference proteome</keyword>
<keyword evidence="9 12" id="KW-1133">Transmembrane helix</keyword>
<dbReference type="NCBIfam" id="TIGR01996">
    <property type="entry name" value="PTS-II-BC-sucr"/>
    <property type="match status" value="1"/>
</dbReference>
<dbReference type="SUPFAM" id="SSF55604">
    <property type="entry name" value="Glucose permease domain IIB"/>
    <property type="match status" value="1"/>
</dbReference>
<evidence type="ECO:0000256" key="2">
    <source>
        <dbReference type="ARBA" id="ARBA00022448"/>
    </source>
</evidence>
<dbReference type="PROSITE" id="PS51103">
    <property type="entry name" value="PTS_EIIC_TYPE_1"/>
    <property type="match status" value="1"/>
</dbReference>
<proteinExistence type="predicted"/>
<feature type="domain" description="PTS EIIB type-1" evidence="13">
    <location>
        <begin position="4"/>
        <end position="87"/>
    </location>
</feature>
<evidence type="ECO:0000256" key="6">
    <source>
        <dbReference type="ARBA" id="ARBA00022683"/>
    </source>
</evidence>
<keyword evidence="4" id="KW-0762">Sugar transport</keyword>
<evidence type="ECO:0000256" key="7">
    <source>
        <dbReference type="ARBA" id="ARBA00022692"/>
    </source>
</evidence>
<keyword evidence="10 12" id="KW-0472">Membrane</keyword>
<comment type="subcellular location">
    <subcellularLocation>
        <location evidence="1">Cell membrane</location>
        <topology evidence="1">Multi-pass membrane protein</topology>
    </subcellularLocation>
</comment>
<evidence type="ECO:0000259" key="13">
    <source>
        <dbReference type="PROSITE" id="PS51098"/>
    </source>
</evidence>
<dbReference type="GO" id="GO:0016740">
    <property type="term" value="F:transferase activity"/>
    <property type="evidence" value="ECO:0007669"/>
    <property type="project" value="UniProtKB-KW"/>
</dbReference>
<name>A0ABN5AFK1_9BACI</name>
<keyword evidence="3" id="KW-1003">Cell membrane</keyword>
<keyword evidence="7 12" id="KW-0812">Transmembrane</keyword>
<dbReference type="Pfam" id="PF00367">
    <property type="entry name" value="PTS_EIIB"/>
    <property type="match status" value="1"/>
</dbReference>
<dbReference type="PROSITE" id="PS01035">
    <property type="entry name" value="PTS_EIIB_TYPE_1_CYS"/>
    <property type="match status" value="1"/>
</dbReference>
<dbReference type="InterPro" id="IPR003352">
    <property type="entry name" value="PTS_EIIC"/>
</dbReference>
<feature type="transmembrane region" description="Helical" evidence="12">
    <location>
        <begin position="329"/>
        <end position="350"/>
    </location>
</feature>
<evidence type="ECO:0000259" key="14">
    <source>
        <dbReference type="PROSITE" id="PS51103"/>
    </source>
</evidence>
<feature type="transmembrane region" description="Helical" evidence="12">
    <location>
        <begin position="388"/>
        <end position="404"/>
    </location>
</feature>
<keyword evidence="8" id="KW-0418">Kinase</keyword>
<feature type="transmembrane region" description="Helical" evidence="12">
    <location>
        <begin position="362"/>
        <end position="382"/>
    </location>
</feature>
<dbReference type="GeneID" id="92851978"/>
<dbReference type="EC" id="2.7.1.191" evidence="15"/>
<dbReference type="EMBL" id="CP021920">
    <property type="protein sequence ID" value="ASB87590.1"/>
    <property type="molecule type" value="Genomic_DNA"/>
</dbReference>
<dbReference type="PROSITE" id="PS51098">
    <property type="entry name" value="PTS_EIIB_TYPE_1"/>
    <property type="match status" value="1"/>
</dbReference>
<evidence type="ECO:0000256" key="12">
    <source>
        <dbReference type="SAM" id="Phobius"/>
    </source>
</evidence>
<evidence type="ECO:0000256" key="5">
    <source>
        <dbReference type="ARBA" id="ARBA00022679"/>
    </source>
</evidence>
<keyword evidence="6" id="KW-0598">Phosphotransferase system</keyword>
<sequence length="460" mass="49146">MQHEEIARKLLSHIGGSENVMNISHCTTRLRFNVRDEAKIDIAAIEKMESVQGTFFRYGLFQIIFGAGVVHKIYKEMLHLCASAPLEEGMQPESQSAMNYFTRFAKTLSDIFVPIIPAMAASGLLMGLIGVLKEFSGGAINGPVMKMLDMFSSSAFIILPVLLGFSAAKQFGANPFLGAVIGGILTHPDLLDPSLLGSKTPSTIDVFGFQVPLIGYQGTVIPILLSVYIMSKIEKVLKKVVPSSLDLLVIPFITVMITGFAAIFMMGPVSLFIGHLMSESLGFVYQYAGAAAGFLFGGLYSLIVLSGLHHSFYVIEASLLADPEYGVNFLLPIWSMANVAQGGAGLAVFLKTKNANVKKIAIPASLTAFLGIVEPVMFGVNLKRLNPFIGASIGGALGGAYVTFMNVAANSYGLSGIPMISIILPLGTANLIHYLIGFAIAVVSAFIATLCLGLKEEKEE</sequence>
<evidence type="ECO:0000256" key="9">
    <source>
        <dbReference type="ARBA" id="ARBA00022989"/>
    </source>
</evidence>
<dbReference type="Pfam" id="PF02378">
    <property type="entry name" value="PTS_EIIC"/>
    <property type="match status" value="1"/>
</dbReference>
<dbReference type="InterPro" id="IPR050558">
    <property type="entry name" value="PTS_Sugar-Specific_Components"/>
</dbReference>
<evidence type="ECO:0000313" key="15">
    <source>
        <dbReference type="EMBL" id="ASB87590.1"/>
    </source>
</evidence>
<dbReference type="Gene3D" id="3.30.1360.60">
    <property type="entry name" value="Glucose permease domain IIB"/>
    <property type="match status" value="1"/>
</dbReference>
<evidence type="ECO:0000256" key="11">
    <source>
        <dbReference type="PROSITE-ProRule" id="PRU00421"/>
    </source>
</evidence>
<dbReference type="Proteomes" id="UP000196877">
    <property type="component" value="Chromosome"/>
</dbReference>
<feature type="domain" description="PTS EIIC type-1" evidence="14">
    <location>
        <begin position="106"/>
        <end position="460"/>
    </location>
</feature>
<feature type="transmembrane region" description="Helical" evidence="12">
    <location>
        <begin position="434"/>
        <end position="454"/>
    </location>
</feature>
<evidence type="ECO:0000256" key="3">
    <source>
        <dbReference type="ARBA" id="ARBA00022475"/>
    </source>
</evidence>
<feature type="transmembrane region" description="Helical" evidence="12">
    <location>
        <begin position="144"/>
        <end position="165"/>
    </location>
</feature>
<gene>
    <name evidence="15" type="primary">scrA</name>
    <name evidence="15" type="ORF">S101395_01036</name>
</gene>
<evidence type="ECO:0000256" key="4">
    <source>
        <dbReference type="ARBA" id="ARBA00022597"/>
    </source>
</evidence>
<dbReference type="RefSeq" id="WP_006639898.1">
    <property type="nucleotide sequence ID" value="NZ_CABJEH010000007.1"/>
</dbReference>
<feature type="transmembrane region" description="Helical" evidence="12">
    <location>
        <begin position="249"/>
        <end position="273"/>
    </location>
</feature>
<feature type="active site" description="Phosphocysteine intermediate; for EIIB activity" evidence="11">
    <location>
        <position position="26"/>
    </location>
</feature>
<dbReference type="PANTHER" id="PTHR30175">
    <property type="entry name" value="PHOSPHOTRANSFERASE SYSTEM TRANSPORT PROTEIN"/>
    <property type="match status" value="1"/>
</dbReference>
<dbReference type="PANTHER" id="PTHR30175:SF7">
    <property type="entry name" value="NEGATIVE REGULATOR OF SACY ACTIVITY"/>
    <property type="match status" value="1"/>
</dbReference>
<evidence type="ECO:0000256" key="1">
    <source>
        <dbReference type="ARBA" id="ARBA00004651"/>
    </source>
</evidence>
<feature type="transmembrane region" description="Helical" evidence="12">
    <location>
        <begin position="203"/>
        <end position="229"/>
    </location>
</feature>
<dbReference type="InterPro" id="IPR001996">
    <property type="entry name" value="PTS_IIB_1"/>
</dbReference>